<keyword evidence="2" id="KW-1185">Reference proteome</keyword>
<evidence type="ECO:0000313" key="1">
    <source>
        <dbReference type="Ensembl" id="ENSAPLP00000018436.1"/>
    </source>
</evidence>
<evidence type="ECO:0000313" key="2">
    <source>
        <dbReference type="Proteomes" id="UP000016666"/>
    </source>
</evidence>
<reference evidence="1" key="2">
    <citation type="submission" date="2025-08" db="UniProtKB">
        <authorList>
            <consortium name="Ensembl"/>
        </authorList>
    </citation>
    <scope>IDENTIFICATION</scope>
</reference>
<reference evidence="1" key="3">
    <citation type="submission" date="2025-09" db="UniProtKB">
        <authorList>
            <consortium name="Ensembl"/>
        </authorList>
    </citation>
    <scope>IDENTIFICATION</scope>
</reference>
<accession>A0A493SXW7</accession>
<name>A0A493SXW7_ANAPP</name>
<reference evidence="1 2" key="1">
    <citation type="submission" date="2017-10" db="EMBL/GenBank/DDBJ databases">
        <title>A new Pekin duck reference genome.</title>
        <authorList>
            <person name="Hou Z.-C."/>
            <person name="Zhou Z.-K."/>
            <person name="Zhu F."/>
            <person name="Hou S.-S."/>
        </authorList>
    </citation>
    <scope>NUCLEOTIDE SEQUENCE [LARGE SCALE GENOMIC DNA]</scope>
</reference>
<sequence length="127" mass="14219">MPAGAVLYLMKNSQGERGRSRQTVKVNWEGISGTETLRTHGCSPACPELAQAAWSRRSCHLCDTGLKSQLHHLVQEMKSDTHTTPLGKQTLQNHFSNFFKPGLAHRDTWPKRPPSLNQFVVNLVLSE</sequence>
<protein>
    <submittedName>
        <fullName evidence="1">Uncharacterized protein</fullName>
    </submittedName>
</protein>
<organism evidence="1 2">
    <name type="scientific">Anas platyrhynchos platyrhynchos</name>
    <name type="common">Northern mallard</name>
    <dbReference type="NCBI Taxonomy" id="8840"/>
    <lineage>
        <taxon>Eukaryota</taxon>
        <taxon>Metazoa</taxon>
        <taxon>Chordata</taxon>
        <taxon>Craniata</taxon>
        <taxon>Vertebrata</taxon>
        <taxon>Euteleostomi</taxon>
        <taxon>Archelosauria</taxon>
        <taxon>Archosauria</taxon>
        <taxon>Dinosauria</taxon>
        <taxon>Saurischia</taxon>
        <taxon>Theropoda</taxon>
        <taxon>Coelurosauria</taxon>
        <taxon>Aves</taxon>
        <taxon>Neognathae</taxon>
        <taxon>Galloanserae</taxon>
        <taxon>Anseriformes</taxon>
        <taxon>Anatidae</taxon>
        <taxon>Anatinae</taxon>
        <taxon>Anas</taxon>
    </lineage>
</organism>
<dbReference type="Proteomes" id="UP000016666">
    <property type="component" value="Chromosome 5"/>
</dbReference>
<dbReference type="Ensembl" id="ENSAPLT00000017806.1">
    <property type="protein sequence ID" value="ENSAPLP00000018436.1"/>
    <property type="gene ID" value="ENSAPLG00000019616.1"/>
</dbReference>
<dbReference type="AlphaFoldDB" id="A0A493SXW7"/>
<proteinExistence type="predicted"/>